<evidence type="ECO:0000256" key="3">
    <source>
        <dbReference type="PROSITE-ProRule" id="PRU00023"/>
    </source>
</evidence>
<feature type="region of interest" description="Disordered" evidence="4">
    <location>
        <begin position="141"/>
        <end position="164"/>
    </location>
</feature>
<reference evidence="5 6" key="1">
    <citation type="journal article" date="2015" name="Genome Biol. Evol.">
        <title>Comparative Genomics of a Bacterivorous Green Alga Reveals Evolutionary Causalities and Consequences of Phago-Mixotrophic Mode of Nutrition.</title>
        <authorList>
            <person name="Burns J.A."/>
            <person name="Paasch A."/>
            <person name="Narechania A."/>
            <person name="Kim E."/>
        </authorList>
    </citation>
    <scope>NUCLEOTIDE SEQUENCE [LARGE SCALE GENOMIC DNA]</scope>
    <source>
        <strain evidence="5 6">PLY_AMNH</strain>
    </source>
</reference>
<feature type="non-terminal residue" evidence="5">
    <location>
        <position position="181"/>
    </location>
</feature>
<keyword evidence="6" id="KW-1185">Reference proteome</keyword>
<keyword evidence="1" id="KW-0677">Repeat</keyword>
<dbReference type="Proteomes" id="UP001190700">
    <property type="component" value="Unassembled WGS sequence"/>
</dbReference>
<feature type="repeat" description="ANK" evidence="3">
    <location>
        <begin position="42"/>
        <end position="64"/>
    </location>
</feature>
<dbReference type="AlphaFoldDB" id="A0AAE0G1V4"/>
<evidence type="ECO:0000256" key="1">
    <source>
        <dbReference type="ARBA" id="ARBA00022737"/>
    </source>
</evidence>
<sequence length="181" mass="19050">MGAGASNNSDKLHAAVKNGDLQEAGRLIKSKGVNINAREKGTGNTVLHFAAAKGQAEMVSLLMRETKIEPNVENEHNTTPLILASGNGHAEVVQMLVNDPLVDPNFLSSTGVSALHLATQKGREGAVKALLACPRLLPNLKNGGDSSPHARVTLDPAASGDSRPAHRVLRPAHQMTLTPRI</sequence>
<proteinExistence type="predicted"/>
<keyword evidence="2 3" id="KW-0040">ANK repeat</keyword>
<name>A0AAE0G1V4_9CHLO</name>
<dbReference type="PANTHER" id="PTHR24198:SF165">
    <property type="entry name" value="ANKYRIN REPEAT-CONTAINING PROTEIN-RELATED"/>
    <property type="match status" value="1"/>
</dbReference>
<dbReference type="PROSITE" id="PS50297">
    <property type="entry name" value="ANK_REP_REGION"/>
    <property type="match status" value="1"/>
</dbReference>
<organism evidence="5 6">
    <name type="scientific">Cymbomonas tetramitiformis</name>
    <dbReference type="NCBI Taxonomy" id="36881"/>
    <lineage>
        <taxon>Eukaryota</taxon>
        <taxon>Viridiplantae</taxon>
        <taxon>Chlorophyta</taxon>
        <taxon>Pyramimonadophyceae</taxon>
        <taxon>Pyramimonadales</taxon>
        <taxon>Pyramimonadaceae</taxon>
        <taxon>Cymbomonas</taxon>
    </lineage>
</organism>
<dbReference type="Pfam" id="PF12796">
    <property type="entry name" value="Ank_2"/>
    <property type="match status" value="1"/>
</dbReference>
<dbReference type="EMBL" id="LGRX02010997">
    <property type="protein sequence ID" value="KAK3269391.1"/>
    <property type="molecule type" value="Genomic_DNA"/>
</dbReference>
<dbReference type="SUPFAM" id="SSF48403">
    <property type="entry name" value="Ankyrin repeat"/>
    <property type="match status" value="1"/>
</dbReference>
<dbReference type="Gene3D" id="1.25.40.20">
    <property type="entry name" value="Ankyrin repeat-containing domain"/>
    <property type="match status" value="1"/>
</dbReference>
<evidence type="ECO:0000256" key="2">
    <source>
        <dbReference type="ARBA" id="ARBA00023043"/>
    </source>
</evidence>
<comment type="caution">
    <text evidence="5">The sequence shown here is derived from an EMBL/GenBank/DDBJ whole genome shotgun (WGS) entry which is preliminary data.</text>
</comment>
<accession>A0AAE0G1V4</accession>
<dbReference type="SMART" id="SM00248">
    <property type="entry name" value="ANK"/>
    <property type="match status" value="4"/>
</dbReference>
<evidence type="ECO:0000313" key="5">
    <source>
        <dbReference type="EMBL" id="KAK3269391.1"/>
    </source>
</evidence>
<dbReference type="InterPro" id="IPR036770">
    <property type="entry name" value="Ankyrin_rpt-contain_sf"/>
</dbReference>
<feature type="repeat" description="ANK" evidence="3">
    <location>
        <begin position="7"/>
        <end position="40"/>
    </location>
</feature>
<dbReference type="PANTHER" id="PTHR24198">
    <property type="entry name" value="ANKYRIN REPEAT AND PROTEIN KINASE DOMAIN-CONTAINING PROTEIN"/>
    <property type="match status" value="1"/>
</dbReference>
<evidence type="ECO:0000313" key="6">
    <source>
        <dbReference type="Proteomes" id="UP001190700"/>
    </source>
</evidence>
<protein>
    <submittedName>
        <fullName evidence="5">Uncharacterized protein</fullName>
    </submittedName>
</protein>
<dbReference type="PROSITE" id="PS50088">
    <property type="entry name" value="ANK_REPEAT"/>
    <property type="match status" value="2"/>
</dbReference>
<dbReference type="InterPro" id="IPR002110">
    <property type="entry name" value="Ankyrin_rpt"/>
</dbReference>
<evidence type="ECO:0000256" key="4">
    <source>
        <dbReference type="SAM" id="MobiDB-lite"/>
    </source>
</evidence>
<gene>
    <name evidence="5" type="ORF">CYMTET_22165</name>
</gene>